<proteinExistence type="predicted"/>
<dbReference type="OrthoDB" id="6152301at2759"/>
<evidence type="ECO:0000256" key="1">
    <source>
        <dbReference type="SAM" id="MobiDB-lite"/>
    </source>
</evidence>
<organism evidence="2 3">
    <name type="scientific">Mytilus coruscus</name>
    <name type="common">Sea mussel</name>
    <dbReference type="NCBI Taxonomy" id="42192"/>
    <lineage>
        <taxon>Eukaryota</taxon>
        <taxon>Metazoa</taxon>
        <taxon>Spiralia</taxon>
        <taxon>Lophotrochozoa</taxon>
        <taxon>Mollusca</taxon>
        <taxon>Bivalvia</taxon>
        <taxon>Autobranchia</taxon>
        <taxon>Pteriomorphia</taxon>
        <taxon>Mytilida</taxon>
        <taxon>Mytiloidea</taxon>
        <taxon>Mytilidae</taxon>
        <taxon>Mytilinae</taxon>
        <taxon>Mytilus</taxon>
    </lineage>
</organism>
<accession>A0A6J8BGG9</accession>
<reference evidence="2 3" key="1">
    <citation type="submission" date="2020-06" db="EMBL/GenBank/DDBJ databases">
        <authorList>
            <person name="Li R."/>
            <person name="Bekaert M."/>
        </authorList>
    </citation>
    <scope>NUCLEOTIDE SEQUENCE [LARGE SCALE GENOMIC DNA]</scope>
    <source>
        <strain evidence="3">wild</strain>
    </source>
</reference>
<evidence type="ECO:0000313" key="3">
    <source>
        <dbReference type="Proteomes" id="UP000507470"/>
    </source>
</evidence>
<keyword evidence="3" id="KW-1185">Reference proteome</keyword>
<dbReference type="EMBL" id="CACVKT020003220">
    <property type="protein sequence ID" value="CAC5382471.1"/>
    <property type="molecule type" value="Genomic_DNA"/>
</dbReference>
<evidence type="ECO:0000313" key="2">
    <source>
        <dbReference type="EMBL" id="CAC5382471.1"/>
    </source>
</evidence>
<gene>
    <name evidence="2" type="ORF">MCOR_18293</name>
</gene>
<sequence length="327" mass="37640">MKWTVDRRLLTLTCKVHRMVFSVSFHDPLNQEVAYCSPPIPTQTCFSHYGNGSVYQQLSTNETVFVLRGKINNKINGNWSCLHGASKDRTSIGIHLTGETDEISLSSVNISGPKYIHKNSKMDLLCISQKVPVGLRANFILNEDPYTTIIKVGDNCYSSPNISFCTKGKCKCSNEGRSYMWMYHNFYHETTITVMCNMEFASVGVIGDCLFVDTHDEKRTEQTSNSFPLIASTVHDRYHKWNSTENYDEMNTQGFTIGQNSTEREIYYEAQPIENQQIYDIVLPHYEEISDMHIREEAEENEGYDEIDKESTEEEQYETPHNYIEMA</sequence>
<dbReference type="AlphaFoldDB" id="A0A6J8BGG9"/>
<name>A0A6J8BGG9_MYTCO</name>
<feature type="compositionally biased region" description="Acidic residues" evidence="1">
    <location>
        <begin position="299"/>
        <end position="317"/>
    </location>
</feature>
<protein>
    <submittedName>
        <fullName evidence="2">Uncharacterized protein</fullName>
    </submittedName>
</protein>
<dbReference type="Proteomes" id="UP000507470">
    <property type="component" value="Unassembled WGS sequence"/>
</dbReference>
<feature type="region of interest" description="Disordered" evidence="1">
    <location>
        <begin position="299"/>
        <end position="327"/>
    </location>
</feature>